<evidence type="ECO:0000259" key="4">
    <source>
        <dbReference type="SMART" id="SM00961"/>
    </source>
</evidence>
<keyword evidence="1 3" id="KW-0113">Calvin cycle</keyword>
<evidence type="ECO:0000313" key="6">
    <source>
        <dbReference type="Proteomes" id="UP000232638"/>
    </source>
</evidence>
<comment type="miscellaneous">
    <text evidence="3">The basic functional RuBisCO is composed of a large chain homodimer in a 'head-to-tail' conformation. In form I RuBisCO this homodimer is arranged in a barrel-like tetramer with the small subunits forming a tetrameric 'cap' on each end of the 'barrel'.</text>
</comment>
<dbReference type="InterPro" id="IPR024681">
    <property type="entry name" value="RuBisCO_ssu"/>
</dbReference>
<gene>
    <name evidence="3" type="primary">cbbS</name>
    <name evidence="5" type="ORF">THSYN_29480</name>
</gene>
<dbReference type="HAMAP" id="MF_00859">
    <property type="entry name" value="RuBisCO_S_bact"/>
    <property type="match status" value="1"/>
</dbReference>
<reference evidence="5 6" key="1">
    <citation type="submission" date="2017-03" db="EMBL/GenBank/DDBJ databases">
        <title>Complete genome sequence of Candidatus 'Thiodictyon syntrophicum' sp. nov. strain Cad16T, a photolithoautotroph purple sulfur bacterium isolated from an alpine meromictic lake.</title>
        <authorList>
            <person name="Luedin S.M."/>
            <person name="Pothier J.F."/>
            <person name="Danza F."/>
            <person name="Storelli N."/>
            <person name="Wittwer M."/>
            <person name="Tonolla M."/>
        </authorList>
    </citation>
    <scope>NUCLEOTIDE SEQUENCE [LARGE SCALE GENOMIC DNA]</scope>
    <source>
        <strain evidence="5 6">Cad16T</strain>
        <plasmid evidence="6">Plasmid pts417</plasmid>
    </source>
</reference>
<evidence type="ECO:0000313" key="5">
    <source>
        <dbReference type="EMBL" id="AUB85066.1"/>
    </source>
</evidence>
<comment type="similarity">
    <text evidence="3">Belongs to the RuBisCO small chain family.</text>
</comment>
<organism evidence="5 6">
    <name type="scientific">Candidatus Thiodictyon syntrophicum</name>
    <dbReference type="NCBI Taxonomy" id="1166950"/>
    <lineage>
        <taxon>Bacteria</taxon>
        <taxon>Pseudomonadati</taxon>
        <taxon>Pseudomonadota</taxon>
        <taxon>Gammaproteobacteria</taxon>
        <taxon>Chromatiales</taxon>
        <taxon>Chromatiaceae</taxon>
        <taxon>Thiodictyon</taxon>
    </lineage>
</organism>
<dbReference type="GO" id="GO:0016984">
    <property type="term" value="F:ribulose-bisphosphate carboxylase activity"/>
    <property type="evidence" value="ECO:0007669"/>
    <property type="project" value="UniProtKB-UniRule"/>
</dbReference>
<feature type="domain" description="Ribulose bisphosphate carboxylase small subunit" evidence="4">
    <location>
        <begin position="15"/>
        <end position="112"/>
    </location>
</feature>
<comment type="function">
    <text evidence="3">RuBisCO catalyzes two reactions: the carboxylation of D-ribulose 1,5-bisphosphate, the primary event in carbon dioxide fixation, as well as the oxidative fragmentation of the pentose substrate. Both reactions occur simultaneously and in competition at the same active site. Although the small subunit is not catalytic it is essential for maximal activity.</text>
</comment>
<dbReference type="Gene3D" id="3.30.190.10">
    <property type="entry name" value="Ribulose bisphosphate carboxylase, small subunit"/>
    <property type="match status" value="1"/>
</dbReference>
<evidence type="ECO:0000256" key="2">
    <source>
        <dbReference type="ARBA" id="ARBA00023300"/>
    </source>
</evidence>
<dbReference type="SMART" id="SM00961">
    <property type="entry name" value="RuBisCO_small"/>
    <property type="match status" value="1"/>
</dbReference>
<evidence type="ECO:0000256" key="3">
    <source>
        <dbReference type="HAMAP-Rule" id="MF_00859"/>
    </source>
</evidence>
<keyword evidence="5" id="KW-0614">Plasmid</keyword>
<keyword evidence="2 3" id="KW-0120">Carbon dioxide fixation</keyword>
<evidence type="ECO:0000256" key="1">
    <source>
        <dbReference type="ARBA" id="ARBA00022567"/>
    </source>
</evidence>
<geneLocation type="plasmid" evidence="6">
    <name>pts417</name>
</geneLocation>
<dbReference type="CDD" id="cd03527">
    <property type="entry name" value="RuBisCO_small"/>
    <property type="match status" value="1"/>
</dbReference>
<dbReference type="KEGG" id="tsy:THSYN_29480"/>
<comment type="subunit">
    <text evidence="3">Heterohexadecamer of 8 large and 8 small subunits.</text>
</comment>
<dbReference type="SUPFAM" id="SSF55239">
    <property type="entry name" value="RuBisCO, small subunit"/>
    <property type="match status" value="1"/>
</dbReference>
<dbReference type="OrthoDB" id="9788955at2"/>
<dbReference type="PANTHER" id="PTHR31262">
    <property type="entry name" value="RIBULOSE BISPHOSPHATE CARBOXYLASE SMALL CHAIN 1, CHLOROPLASTIC"/>
    <property type="match status" value="1"/>
</dbReference>
<dbReference type="InterPro" id="IPR036385">
    <property type="entry name" value="RuBisCO_ssu_sf"/>
</dbReference>
<dbReference type="Proteomes" id="UP000232638">
    <property type="component" value="Plasmid pTs417"/>
</dbReference>
<dbReference type="GO" id="GO:0019253">
    <property type="term" value="P:reductive pentose-phosphate cycle"/>
    <property type="evidence" value="ECO:0007669"/>
    <property type="project" value="UniProtKB-UniRule"/>
</dbReference>
<dbReference type="EMBL" id="CP020371">
    <property type="protein sequence ID" value="AUB85066.1"/>
    <property type="molecule type" value="Genomic_DNA"/>
</dbReference>
<protein>
    <recommendedName>
        <fullName evidence="3">Ribulose bisphosphate carboxylase small subunit</fullName>
        <shortName evidence="3">RuBisCO small subunit</shortName>
    </recommendedName>
</protein>
<keyword evidence="6" id="KW-1185">Reference proteome</keyword>
<sequence>MRTNSTVGDYQTAQTLETFGFLPKLTQDEIYDQIAYLIGNGWTPAIEHEHPSRSTDHYWTMWKLPFFGEQDMDRVMAEIDACHQAYPTHHVRLIGYDNYTQSQGVSFVVIEGRT</sequence>
<dbReference type="Pfam" id="PF00101">
    <property type="entry name" value="RuBisCO_small"/>
    <property type="match status" value="1"/>
</dbReference>
<proteinExistence type="inferred from homology"/>
<accession>A0A2K8UHK8</accession>
<name>A0A2K8UHK8_9GAMM</name>
<dbReference type="InterPro" id="IPR000894">
    <property type="entry name" value="RuBisCO_ssu_dom"/>
</dbReference>
<dbReference type="RefSeq" id="WP_100922718.1">
    <property type="nucleotide sequence ID" value="NZ_CP020371.1"/>
</dbReference>
<dbReference type="AlphaFoldDB" id="A0A2K8UHK8"/>